<feature type="compositionally biased region" description="Polar residues" evidence="1">
    <location>
        <begin position="48"/>
        <end position="80"/>
    </location>
</feature>
<protein>
    <submittedName>
        <fullName evidence="2">Uncharacterized protein</fullName>
    </submittedName>
</protein>
<proteinExistence type="predicted"/>
<evidence type="ECO:0000313" key="3">
    <source>
        <dbReference type="Proteomes" id="UP001438707"/>
    </source>
</evidence>
<dbReference type="AlphaFoldDB" id="A0AAW1RV34"/>
<evidence type="ECO:0000313" key="2">
    <source>
        <dbReference type="EMBL" id="KAK9837653.1"/>
    </source>
</evidence>
<accession>A0AAW1RV34</accession>
<comment type="caution">
    <text evidence="2">The sequence shown here is derived from an EMBL/GenBank/DDBJ whole genome shotgun (WGS) entry which is preliminary data.</text>
</comment>
<sequence>MPGVSAPRSSAQQATVLPDPAKLLSSEGPSINQHVGQKRTHGAMIASSAKQRSATLSKPTGPSKSTLLPPQLQGRSNVSTEDLERLGMAKNKSKGQS</sequence>
<dbReference type="EMBL" id="JALJOS010000006">
    <property type="protein sequence ID" value="KAK9837653.1"/>
    <property type="molecule type" value="Genomic_DNA"/>
</dbReference>
<feature type="region of interest" description="Disordered" evidence="1">
    <location>
        <begin position="21"/>
        <end position="97"/>
    </location>
</feature>
<organism evidence="2 3">
    <name type="scientific">Apatococcus lobatus</name>
    <dbReference type="NCBI Taxonomy" id="904363"/>
    <lineage>
        <taxon>Eukaryota</taxon>
        <taxon>Viridiplantae</taxon>
        <taxon>Chlorophyta</taxon>
        <taxon>core chlorophytes</taxon>
        <taxon>Trebouxiophyceae</taxon>
        <taxon>Chlorellales</taxon>
        <taxon>Chlorellaceae</taxon>
        <taxon>Apatococcus</taxon>
    </lineage>
</organism>
<evidence type="ECO:0000256" key="1">
    <source>
        <dbReference type="SAM" id="MobiDB-lite"/>
    </source>
</evidence>
<keyword evidence="3" id="KW-1185">Reference proteome</keyword>
<gene>
    <name evidence="2" type="ORF">WJX74_002232</name>
</gene>
<reference evidence="2 3" key="1">
    <citation type="journal article" date="2024" name="Nat. Commun.">
        <title>Phylogenomics reveals the evolutionary origins of lichenization in chlorophyte algae.</title>
        <authorList>
            <person name="Puginier C."/>
            <person name="Libourel C."/>
            <person name="Otte J."/>
            <person name="Skaloud P."/>
            <person name="Haon M."/>
            <person name="Grisel S."/>
            <person name="Petersen M."/>
            <person name="Berrin J.G."/>
            <person name="Delaux P.M."/>
            <person name="Dal Grande F."/>
            <person name="Keller J."/>
        </authorList>
    </citation>
    <scope>NUCLEOTIDE SEQUENCE [LARGE SCALE GENOMIC DNA]</scope>
    <source>
        <strain evidence="2 3">SAG 2145</strain>
    </source>
</reference>
<dbReference type="Proteomes" id="UP001438707">
    <property type="component" value="Unassembled WGS sequence"/>
</dbReference>
<name>A0AAW1RV34_9CHLO</name>